<dbReference type="Proteomes" id="UP000694388">
    <property type="component" value="Unplaced"/>
</dbReference>
<feature type="compositionally biased region" description="Basic and acidic residues" evidence="1">
    <location>
        <begin position="171"/>
        <end position="183"/>
    </location>
</feature>
<feature type="compositionally biased region" description="Low complexity" evidence="1">
    <location>
        <begin position="184"/>
        <end position="201"/>
    </location>
</feature>
<feature type="region of interest" description="Disordered" evidence="1">
    <location>
        <begin position="89"/>
        <end position="253"/>
    </location>
</feature>
<accession>A0A8C4NIH4</accession>
<reference evidence="2" key="1">
    <citation type="submission" date="2025-08" db="UniProtKB">
        <authorList>
            <consortium name="Ensembl"/>
        </authorList>
    </citation>
    <scope>IDENTIFICATION</scope>
</reference>
<feature type="region of interest" description="Disordered" evidence="1">
    <location>
        <begin position="328"/>
        <end position="367"/>
    </location>
</feature>
<proteinExistence type="predicted"/>
<feature type="compositionally biased region" description="Polar residues" evidence="1">
    <location>
        <begin position="94"/>
        <end position="105"/>
    </location>
</feature>
<feature type="compositionally biased region" description="Basic residues" evidence="1">
    <location>
        <begin position="331"/>
        <end position="343"/>
    </location>
</feature>
<evidence type="ECO:0000313" key="3">
    <source>
        <dbReference type="Proteomes" id="UP000694388"/>
    </source>
</evidence>
<evidence type="ECO:0000313" key="2">
    <source>
        <dbReference type="Ensembl" id="ENSEBUP00000007299.1"/>
    </source>
</evidence>
<dbReference type="AlphaFoldDB" id="A0A8C4NIH4"/>
<feature type="compositionally biased region" description="Basic and acidic residues" evidence="1">
    <location>
        <begin position="358"/>
        <end position="367"/>
    </location>
</feature>
<sequence>MSGFRRDVIDSRNDDRWFGDRLGDKFERRADYIWRADSRAEQCTWSKPEVAHGPLACDAVEEVMRPSREACASVRVEQMCCGIEATRDVPPCSADSSTEASTVLTQRPRLKLKPRSIPKEMATPPPAERSERITSIFGAARPVDTAAREREIEERLRQRGQGLKRPQSWRSNEDVGERRRSSDTSDASRSSRTASVGSSTGKGQQSRKESEAFGGDEVFSRKDEAQLFKSAQQRPPGPKVVPAPPPRENAWVKRSEMQNRRPIQQQLLPANSAQTSLNNLKTRVPNSAVESNTSTFQDKIIQVSLEDSGNEDADWQPEVLAPTKPKQLGVKIKHGSSRSKGRGRGVIAVKKDHRRKESRKELYSTKPKKYDESELPLVSHTEEPSFRLLAHVQKPCVMSQRFQILIHQSIR</sequence>
<feature type="compositionally biased region" description="Basic and acidic residues" evidence="1">
    <location>
        <begin position="146"/>
        <end position="157"/>
    </location>
</feature>
<organism evidence="2 3">
    <name type="scientific">Eptatretus burgeri</name>
    <name type="common">Inshore hagfish</name>
    <dbReference type="NCBI Taxonomy" id="7764"/>
    <lineage>
        <taxon>Eukaryota</taxon>
        <taxon>Metazoa</taxon>
        <taxon>Chordata</taxon>
        <taxon>Craniata</taxon>
        <taxon>Vertebrata</taxon>
        <taxon>Cyclostomata</taxon>
        <taxon>Myxini</taxon>
        <taxon>Myxiniformes</taxon>
        <taxon>Myxinidae</taxon>
        <taxon>Eptatretinae</taxon>
        <taxon>Eptatretus</taxon>
    </lineage>
</organism>
<evidence type="ECO:0000256" key="1">
    <source>
        <dbReference type="SAM" id="MobiDB-lite"/>
    </source>
</evidence>
<keyword evidence="3" id="KW-1185">Reference proteome</keyword>
<protein>
    <submittedName>
        <fullName evidence="2">Uncharacterized protein</fullName>
    </submittedName>
</protein>
<dbReference type="Ensembl" id="ENSEBUT00000007777.1">
    <property type="protein sequence ID" value="ENSEBUP00000007299.1"/>
    <property type="gene ID" value="ENSEBUG00000004751.1"/>
</dbReference>
<reference evidence="2" key="2">
    <citation type="submission" date="2025-09" db="UniProtKB">
        <authorList>
            <consortium name="Ensembl"/>
        </authorList>
    </citation>
    <scope>IDENTIFICATION</scope>
</reference>
<dbReference type="GeneTree" id="ENSGT00940000153336"/>
<feature type="compositionally biased region" description="Pro residues" evidence="1">
    <location>
        <begin position="235"/>
        <end position="247"/>
    </location>
</feature>
<name>A0A8C4NIH4_EPTBU</name>